<evidence type="ECO:0000313" key="2">
    <source>
        <dbReference type="Proteomes" id="UP001165439"/>
    </source>
</evidence>
<dbReference type="RefSeq" id="WP_054925963.1">
    <property type="nucleotide sequence ID" value="NZ_JAJSRF020000001.1"/>
</dbReference>
<gene>
    <name evidence="1" type="ORF">LU674_001975</name>
</gene>
<name>A0AAW7HE06_9PSED</name>
<dbReference type="AlphaFoldDB" id="A0AAW7HE06"/>
<dbReference type="EMBL" id="JAJSRF020000001">
    <property type="protein sequence ID" value="MDM3951120.1"/>
    <property type="molecule type" value="Genomic_DNA"/>
</dbReference>
<organism evidence="1 2">
    <name type="scientific">Pseudomonas alloputida</name>
    <dbReference type="NCBI Taxonomy" id="1940621"/>
    <lineage>
        <taxon>Bacteria</taxon>
        <taxon>Pseudomonadati</taxon>
        <taxon>Pseudomonadota</taxon>
        <taxon>Gammaproteobacteria</taxon>
        <taxon>Pseudomonadales</taxon>
        <taxon>Pseudomonadaceae</taxon>
        <taxon>Pseudomonas</taxon>
    </lineage>
</organism>
<dbReference type="Proteomes" id="UP001165439">
    <property type="component" value="Unassembled WGS sequence"/>
</dbReference>
<comment type="caution">
    <text evidence="1">The sequence shown here is derived from an EMBL/GenBank/DDBJ whole genome shotgun (WGS) entry which is preliminary data.</text>
</comment>
<evidence type="ECO:0000313" key="1">
    <source>
        <dbReference type="EMBL" id="MDM3951120.1"/>
    </source>
</evidence>
<accession>A0AAW7HE06</accession>
<reference evidence="1" key="1">
    <citation type="submission" date="2023-06" db="EMBL/GenBank/DDBJ databases">
        <title>MBL-encoding genomic islands in Pseudomonas spp. in Poland.</title>
        <authorList>
            <person name="Urbanowicz P."/>
            <person name="Izdebski R."/>
            <person name="Biedrzycka M."/>
            <person name="Gniadkowski M."/>
        </authorList>
    </citation>
    <scope>NUCLEOTIDE SEQUENCE</scope>
    <source>
        <strain evidence="1">NMI5768_13</strain>
    </source>
</reference>
<sequence>MPDPFAHHLRLKRPCANCPFLKEGAIELTPGRLDGIIEGLLEDDHSTFQCHKTVHSRKGGEWDEDGNYTASGHEAMCAGAAAYLMKNGSPSVAMRIAFATGAANPGDWNDAKPSIID</sequence>
<protein>
    <submittedName>
        <fullName evidence="1">Uncharacterized protein</fullName>
    </submittedName>
</protein>
<proteinExistence type="predicted"/>